<dbReference type="InterPro" id="IPR029058">
    <property type="entry name" value="AB_hydrolase_fold"/>
</dbReference>
<accession>A0ABV9HEJ4</accession>
<dbReference type="RefSeq" id="WP_377135067.1">
    <property type="nucleotide sequence ID" value="NZ_JBHSFI010000003.1"/>
</dbReference>
<dbReference type="EMBL" id="JBHSFI010000003">
    <property type="protein sequence ID" value="MFC4628712.1"/>
    <property type="molecule type" value="Genomic_DNA"/>
</dbReference>
<dbReference type="Pfam" id="PF06821">
    <property type="entry name" value="Ser_hydrolase"/>
    <property type="match status" value="1"/>
</dbReference>
<protein>
    <submittedName>
        <fullName evidence="1">RBBP9/YdeN family alpha/beta hydrolase</fullName>
    </submittedName>
</protein>
<comment type="caution">
    <text evidence="1">The sequence shown here is derived from an EMBL/GenBank/DDBJ whole genome shotgun (WGS) entry which is preliminary data.</text>
</comment>
<proteinExistence type="predicted"/>
<evidence type="ECO:0000313" key="2">
    <source>
        <dbReference type="Proteomes" id="UP001596011"/>
    </source>
</evidence>
<gene>
    <name evidence="1" type="ORF">ACFO6V_10735</name>
</gene>
<dbReference type="SUPFAM" id="SSF53474">
    <property type="entry name" value="alpha/beta-Hydrolases"/>
    <property type="match status" value="1"/>
</dbReference>
<organism evidence="1 2">
    <name type="scientific">Promicromonospora alba</name>
    <dbReference type="NCBI Taxonomy" id="1616110"/>
    <lineage>
        <taxon>Bacteria</taxon>
        <taxon>Bacillati</taxon>
        <taxon>Actinomycetota</taxon>
        <taxon>Actinomycetes</taxon>
        <taxon>Micrococcales</taxon>
        <taxon>Promicromonosporaceae</taxon>
        <taxon>Promicromonospora</taxon>
    </lineage>
</organism>
<dbReference type="InterPro" id="IPR010662">
    <property type="entry name" value="RBBP9/YdeN"/>
</dbReference>
<keyword evidence="2" id="KW-1185">Reference proteome</keyword>
<dbReference type="Proteomes" id="UP001596011">
    <property type="component" value="Unassembled WGS sequence"/>
</dbReference>
<keyword evidence="1" id="KW-0378">Hydrolase</keyword>
<evidence type="ECO:0000313" key="1">
    <source>
        <dbReference type="EMBL" id="MFC4628712.1"/>
    </source>
</evidence>
<name>A0ABV9HEJ4_9MICO</name>
<reference evidence="2" key="1">
    <citation type="journal article" date="2019" name="Int. J. Syst. Evol. Microbiol.">
        <title>The Global Catalogue of Microorganisms (GCM) 10K type strain sequencing project: providing services to taxonomists for standard genome sequencing and annotation.</title>
        <authorList>
            <consortium name="The Broad Institute Genomics Platform"/>
            <consortium name="The Broad Institute Genome Sequencing Center for Infectious Disease"/>
            <person name="Wu L."/>
            <person name="Ma J."/>
        </authorList>
    </citation>
    <scope>NUCLEOTIDE SEQUENCE [LARGE SCALE GENOMIC DNA]</scope>
    <source>
        <strain evidence="2">CCUG 42722</strain>
    </source>
</reference>
<dbReference type="Gene3D" id="3.40.50.1820">
    <property type="entry name" value="alpha/beta hydrolase"/>
    <property type="match status" value="1"/>
</dbReference>
<sequence length="175" mass="18108">MTVPGYGGSGPEHWQTHWERDLPAVRFGPASWDEPDAVDWAAALTRAVSDGGRPVFLVAHSLGCLTAASWLAERGPGEVAGALLVAVPDASGPAFPAAAMAGGFEVVRRRLRVPVTVVVSEDDPYADAGWTRDLAAVWGADVVGIGEAGHVNEASGVGHWQAGREILRGLVAGPA</sequence>
<dbReference type="GO" id="GO:0016787">
    <property type="term" value="F:hydrolase activity"/>
    <property type="evidence" value="ECO:0007669"/>
    <property type="project" value="UniProtKB-KW"/>
</dbReference>